<keyword evidence="2" id="KW-1185">Reference proteome</keyword>
<dbReference type="Proteomes" id="UP000215086">
    <property type="component" value="Chromosome"/>
</dbReference>
<evidence type="ECO:0000313" key="2">
    <source>
        <dbReference type="Proteomes" id="UP000215086"/>
    </source>
</evidence>
<accession>A0A286RIR4</accession>
<proteinExistence type="predicted"/>
<evidence type="ECO:0000313" key="1">
    <source>
        <dbReference type="EMBL" id="ASV75844.1"/>
    </source>
</evidence>
<dbReference type="KEGG" id="ttf:THTE_3242"/>
<reference evidence="1 2" key="1">
    <citation type="journal article" name="Front. Microbiol.">
        <title>Sugar Metabolism of the First Thermophilic Planctomycete Thermogutta terrifontis: Comparative Genomic and Transcriptomic Approaches.</title>
        <authorList>
            <person name="Elcheninov A.G."/>
            <person name="Menzel P."/>
            <person name="Gudbergsdottir S.R."/>
            <person name="Slesarev A.I."/>
            <person name="Kadnikov V.V."/>
            <person name="Krogh A."/>
            <person name="Bonch-Osmolovskaya E.A."/>
            <person name="Peng X."/>
            <person name="Kublanov I.V."/>
        </authorList>
    </citation>
    <scope>NUCLEOTIDE SEQUENCE [LARGE SCALE GENOMIC DNA]</scope>
    <source>
        <strain evidence="1 2">R1</strain>
    </source>
</reference>
<protein>
    <submittedName>
        <fullName evidence="1">Uncharacterized protein</fullName>
    </submittedName>
</protein>
<gene>
    <name evidence="1" type="ORF">THTE_3242</name>
</gene>
<dbReference type="AlphaFoldDB" id="A0A286RIR4"/>
<dbReference type="EMBL" id="CP018477">
    <property type="protein sequence ID" value="ASV75844.1"/>
    <property type="molecule type" value="Genomic_DNA"/>
</dbReference>
<name>A0A286RIR4_9BACT</name>
<sequence>MVVEPVENTFLEKAFGVIWRIVAICESLESQLLYSIWTTPP</sequence>
<organism evidence="1 2">
    <name type="scientific">Thermogutta terrifontis</name>
    <dbReference type="NCBI Taxonomy" id="1331910"/>
    <lineage>
        <taxon>Bacteria</taxon>
        <taxon>Pseudomonadati</taxon>
        <taxon>Planctomycetota</taxon>
        <taxon>Planctomycetia</taxon>
        <taxon>Pirellulales</taxon>
        <taxon>Thermoguttaceae</taxon>
        <taxon>Thermogutta</taxon>
    </lineage>
</organism>